<keyword evidence="4" id="KW-0328">Glycosyltransferase</keyword>
<name>A0A011PBS1_ACCRE</name>
<dbReference type="InterPro" id="IPR050408">
    <property type="entry name" value="HGPRT"/>
</dbReference>
<dbReference type="InterPro" id="IPR029057">
    <property type="entry name" value="PRTase-like"/>
</dbReference>
<dbReference type="eggNOG" id="COG0634">
    <property type="taxonomic scope" value="Bacteria"/>
</dbReference>
<dbReference type="GO" id="GO:0046100">
    <property type="term" value="P:hypoxanthine metabolic process"/>
    <property type="evidence" value="ECO:0007669"/>
    <property type="project" value="TreeGrafter"/>
</dbReference>
<organism evidence="4 5">
    <name type="scientific">Accumulibacter regalis</name>
    <dbReference type="NCBI Taxonomy" id="522306"/>
    <lineage>
        <taxon>Bacteria</taxon>
        <taxon>Pseudomonadati</taxon>
        <taxon>Pseudomonadota</taxon>
        <taxon>Betaproteobacteria</taxon>
        <taxon>Candidatus Accumulibacter</taxon>
    </lineage>
</organism>
<dbReference type="GO" id="GO:0032264">
    <property type="term" value="P:IMP salvage"/>
    <property type="evidence" value="ECO:0007669"/>
    <property type="project" value="TreeGrafter"/>
</dbReference>
<dbReference type="InterPro" id="IPR000836">
    <property type="entry name" value="PRTase_dom"/>
</dbReference>
<dbReference type="PANTHER" id="PTHR43340">
    <property type="entry name" value="HYPOXANTHINE-GUANINE PHOSPHORIBOSYLTRANSFERASE"/>
    <property type="match status" value="1"/>
</dbReference>
<comment type="caution">
    <text evidence="4">The sequence shown here is derived from an EMBL/GenBank/DDBJ whole genome shotgun (WGS) entry which is preliminary data.</text>
</comment>
<comment type="catalytic activity">
    <reaction evidence="2">
        <text>IMP + diphosphate = hypoxanthine + 5-phospho-alpha-D-ribose 1-diphosphate</text>
        <dbReference type="Rhea" id="RHEA:17973"/>
        <dbReference type="ChEBI" id="CHEBI:17368"/>
        <dbReference type="ChEBI" id="CHEBI:33019"/>
        <dbReference type="ChEBI" id="CHEBI:58017"/>
        <dbReference type="ChEBI" id="CHEBI:58053"/>
        <dbReference type="EC" id="2.4.2.8"/>
    </reaction>
    <physiologicalReaction direction="right-to-left" evidence="2">
        <dbReference type="Rhea" id="RHEA:17975"/>
    </physiologicalReaction>
</comment>
<dbReference type="Gene3D" id="3.40.50.2020">
    <property type="match status" value="1"/>
</dbReference>
<sequence>MTLLARAELIHSAEAVSAAVSRVARDISRRLHDRRPLLLCVMKGGVPFAGQLLTQLNFPLDFDYLDVSRYGQATTGGALSWRVAPSLPLAGRTLLVVDDILDEGVTMAAIRDRLLDMGAAACFTAVLADKLHGREKPLRADFVALTVPDRFVFGYGMDVRGAWRNLPAIYAMRED</sequence>
<evidence type="ECO:0000256" key="2">
    <source>
        <dbReference type="ARBA" id="ARBA00049402"/>
    </source>
</evidence>
<dbReference type="GO" id="GO:0004422">
    <property type="term" value="F:hypoxanthine phosphoribosyltransferase activity"/>
    <property type="evidence" value="ECO:0007669"/>
    <property type="project" value="TreeGrafter"/>
</dbReference>
<accession>A0A011PBS1</accession>
<evidence type="ECO:0000313" key="5">
    <source>
        <dbReference type="Proteomes" id="UP000022141"/>
    </source>
</evidence>
<dbReference type="GO" id="GO:0000287">
    <property type="term" value="F:magnesium ion binding"/>
    <property type="evidence" value="ECO:0007669"/>
    <property type="project" value="TreeGrafter"/>
</dbReference>
<comment type="catalytic activity">
    <reaction evidence="1">
        <text>GMP + diphosphate = guanine + 5-phospho-alpha-D-ribose 1-diphosphate</text>
        <dbReference type="Rhea" id="RHEA:25424"/>
        <dbReference type="ChEBI" id="CHEBI:16235"/>
        <dbReference type="ChEBI" id="CHEBI:33019"/>
        <dbReference type="ChEBI" id="CHEBI:58017"/>
        <dbReference type="ChEBI" id="CHEBI:58115"/>
        <dbReference type="EC" id="2.4.2.8"/>
    </reaction>
    <physiologicalReaction direction="right-to-left" evidence="1">
        <dbReference type="Rhea" id="RHEA:25426"/>
    </physiologicalReaction>
</comment>
<feature type="domain" description="Phosphoribosyltransferase" evidence="3">
    <location>
        <begin position="10"/>
        <end position="158"/>
    </location>
</feature>
<dbReference type="PANTHER" id="PTHR43340:SF1">
    <property type="entry name" value="HYPOXANTHINE PHOSPHORIBOSYLTRANSFERASE"/>
    <property type="match status" value="1"/>
</dbReference>
<dbReference type="GO" id="GO:0005829">
    <property type="term" value="C:cytosol"/>
    <property type="evidence" value="ECO:0007669"/>
    <property type="project" value="TreeGrafter"/>
</dbReference>
<dbReference type="EC" id="2.4.2.8" evidence="4"/>
<gene>
    <name evidence="4" type="primary">hpt</name>
    <name evidence="4" type="ORF">AW11_03724</name>
</gene>
<dbReference type="NCBIfam" id="NF006605">
    <property type="entry name" value="PRK09162.1"/>
    <property type="match status" value="1"/>
</dbReference>
<protein>
    <submittedName>
        <fullName evidence="4">Hypoxanthine-guanine phosphoribosyltransferase</fullName>
        <ecNumber evidence="4">2.4.2.8</ecNumber>
    </submittedName>
</protein>
<proteinExistence type="predicted"/>
<dbReference type="PATRIC" id="fig|1454004.3.peg.3830"/>
<dbReference type="EMBL" id="JEMY01000060">
    <property type="protein sequence ID" value="EXI85001.1"/>
    <property type="molecule type" value="Genomic_DNA"/>
</dbReference>
<dbReference type="Proteomes" id="UP000022141">
    <property type="component" value="Unassembled WGS sequence"/>
</dbReference>
<dbReference type="STRING" id="1454004.AW11_03724"/>
<evidence type="ECO:0000313" key="4">
    <source>
        <dbReference type="EMBL" id="EXI85001.1"/>
    </source>
</evidence>
<evidence type="ECO:0000259" key="3">
    <source>
        <dbReference type="Pfam" id="PF00156"/>
    </source>
</evidence>
<dbReference type="GO" id="GO:0052657">
    <property type="term" value="F:guanine phosphoribosyltransferase activity"/>
    <property type="evidence" value="ECO:0007669"/>
    <property type="project" value="RHEA"/>
</dbReference>
<reference evidence="4" key="1">
    <citation type="submission" date="2014-02" db="EMBL/GenBank/DDBJ databases">
        <title>Expanding our view of genomic diversity in Candidatus Accumulibacter clades.</title>
        <authorList>
            <person name="Skennerton C.T."/>
            <person name="Barr J.J."/>
            <person name="Slater F.R."/>
            <person name="Bond P.L."/>
            <person name="Tyson G.W."/>
        </authorList>
    </citation>
    <scope>NUCLEOTIDE SEQUENCE [LARGE SCALE GENOMIC DNA]</scope>
</reference>
<keyword evidence="4" id="KW-0808">Transferase</keyword>
<dbReference type="GO" id="GO:0006178">
    <property type="term" value="P:guanine salvage"/>
    <property type="evidence" value="ECO:0007669"/>
    <property type="project" value="TreeGrafter"/>
</dbReference>
<dbReference type="Pfam" id="PF00156">
    <property type="entry name" value="Pribosyltran"/>
    <property type="match status" value="1"/>
</dbReference>
<keyword evidence="5" id="KW-1185">Reference proteome</keyword>
<dbReference type="AlphaFoldDB" id="A0A011PBS1"/>
<evidence type="ECO:0000256" key="1">
    <source>
        <dbReference type="ARBA" id="ARBA00048811"/>
    </source>
</evidence>
<dbReference type="GO" id="GO:0032263">
    <property type="term" value="P:GMP salvage"/>
    <property type="evidence" value="ECO:0007669"/>
    <property type="project" value="TreeGrafter"/>
</dbReference>
<dbReference type="CDD" id="cd06223">
    <property type="entry name" value="PRTases_typeI"/>
    <property type="match status" value="1"/>
</dbReference>
<dbReference type="SUPFAM" id="SSF53271">
    <property type="entry name" value="PRTase-like"/>
    <property type="match status" value="1"/>
</dbReference>